<dbReference type="EMBL" id="LSBJ02000001">
    <property type="protein sequence ID" value="OAQ60971.1"/>
    <property type="molecule type" value="Genomic_DNA"/>
</dbReference>
<proteinExistence type="predicted"/>
<evidence type="ECO:0000313" key="2">
    <source>
        <dbReference type="Proteomes" id="UP000078397"/>
    </source>
</evidence>
<gene>
    <name evidence="1" type="ORF">VFPPC_16687</name>
</gene>
<reference evidence="1 2" key="1">
    <citation type="journal article" date="2016" name="PLoS Pathog.">
        <title>Biosynthesis of antibiotic leucinostatins in bio-control fungus Purpureocillium lilacinum and their inhibition on phytophthora revealed by genome mining.</title>
        <authorList>
            <person name="Wang G."/>
            <person name="Liu Z."/>
            <person name="Lin R."/>
            <person name="Li E."/>
            <person name="Mao Z."/>
            <person name="Ling J."/>
            <person name="Yang Y."/>
            <person name="Yin W.B."/>
            <person name="Xie B."/>
        </authorList>
    </citation>
    <scope>NUCLEOTIDE SEQUENCE [LARGE SCALE GENOMIC DNA]</scope>
    <source>
        <strain evidence="1">170</strain>
    </source>
</reference>
<dbReference type="GeneID" id="28858434"/>
<organism evidence="1 2">
    <name type="scientific">Pochonia chlamydosporia 170</name>
    <dbReference type="NCBI Taxonomy" id="1380566"/>
    <lineage>
        <taxon>Eukaryota</taxon>
        <taxon>Fungi</taxon>
        <taxon>Dikarya</taxon>
        <taxon>Ascomycota</taxon>
        <taxon>Pezizomycotina</taxon>
        <taxon>Sordariomycetes</taxon>
        <taxon>Hypocreomycetidae</taxon>
        <taxon>Hypocreales</taxon>
        <taxon>Clavicipitaceae</taxon>
        <taxon>Pochonia</taxon>
    </lineage>
</organism>
<keyword evidence="2" id="KW-1185">Reference proteome</keyword>
<protein>
    <submittedName>
        <fullName evidence="1">Uncharacterized protein</fullName>
    </submittedName>
</protein>
<comment type="caution">
    <text evidence="1">The sequence shown here is derived from an EMBL/GenBank/DDBJ whole genome shotgun (WGS) entry which is preliminary data.</text>
</comment>
<dbReference type="KEGG" id="pchm:VFPPC_16687"/>
<evidence type="ECO:0000313" key="1">
    <source>
        <dbReference type="EMBL" id="OAQ60971.1"/>
    </source>
</evidence>
<dbReference type="RefSeq" id="XP_018138780.1">
    <property type="nucleotide sequence ID" value="XM_018294440.1"/>
</dbReference>
<name>A0A179F6K8_METCM</name>
<dbReference type="AlphaFoldDB" id="A0A179F6K8"/>
<sequence length="197" mass="22665">MACKSPPDRLRKYEKRNKRTKRSSRHTDINAVAKCPLHQPSTSTTFFSFPRQTTTMYYKFSGLTFAFPIVCVAQLVRRDQPLQHSSPDNAVDAADARLQCTTYTLHLDPVCTDTYSFVHGTRQKPTWFKAFPASAELTHNHLTRSPCTIYHTHQACTYCPALECIKTVKTPFFWPSRRLSACARFPDPFIPMWLMPN</sequence>
<accession>A0A179F6K8</accession>
<dbReference type="Proteomes" id="UP000078397">
    <property type="component" value="Unassembled WGS sequence"/>
</dbReference>